<gene>
    <name evidence="3" type="primary">OBP19d3</name>
</gene>
<dbReference type="Pfam" id="PF01395">
    <property type="entry name" value="PBP_GOBP"/>
    <property type="match status" value="1"/>
</dbReference>
<feature type="chain" id="PRO_5017986854" evidence="2">
    <location>
        <begin position="22"/>
        <end position="158"/>
    </location>
</feature>
<name>A0A3G2LEG0_9MUSC</name>
<evidence type="ECO:0000256" key="1">
    <source>
        <dbReference type="ARBA" id="ARBA00022729"/>
    </source>
</evidence>
<feature type="signal peptide" evidence="2">
    <location>
        <begin position="1"/>
        <end position="21"/>
    </location>
</feature>
<protein>
    <submittedName>
        <fullName evidence="3">Odorant-binding protein 19d3</fullName>
    </submittedName>
</protein>
<dbReference type="Gene3D" id="1.10.238.20">
    <property type="entry name" value="Pheromone/general odorant binding protein domain"/>
    <property type="match status" value="1"/>
</dbReference>
<evidence type="ECO:0000313" key="3">
    <source>
        <dbReference type="EMBL" id="AYN70634.1"/>
    </source>
</evidence>
<organism evidence="3">
    <name type="scientific">Bactrocera minax</name>
    <name type="common">Chinese citrus fly</name>
    <dbReference type="NCBI Taxonomy" id="104690"/>
    <lineage>
        <taxon>Eukaryota</taxon>
        <taxon>Metazoa</taxon>
        <taxon>Ecdysozoa</taxon>
        <taxon>Arthropoda</taxon>
        <taxon>Hexapoda</taxon>
        <taxon>Insecta</taxon>
        <taxon>Pterygota</taxon>
        <taxon>Neoptera</taxon>
        <taxon>Endopterygota</taxon>
        <taxon>Diptera</taxon>
        <taxon>Brachycera</taxon>
        <taxon>Muscomorpha</taxon>
        <taxon>Tephritoidea</taxon>
        <taxon>Tephritidae</taxon>
        <taxon>Bactrocera</taxon>
        <taxon>Tetradacus</taxon>
    </lineage>
</organism>
<proteinExistence type="evidence at transcript level"/>
<dbReference type="InterPro" id="IPR036728">
    <property type="entry name" value="PBP_GOBP_sf"/>
</dbReference>
<dbReference type="SUPFAM" id="SSF47565">
    <property type="entry name" value="Insect pheromone/odorant-binding proteins"/>
    <property type="match status" value="1"/>
</dbReference>
<dbReference type="SMART" id="SM00708">
    <property type="entry name" value="PhBP"/>
    <property type="match status" value="1"/>
</dbReference>
<dbReference type="AlphaFoldDB" id="A0A3G2LEG0"/>
<dbReference type="InterPro" id="IPR006170">
    <property type="entry name" value="PBP/GOBP"/>
</dbReference>
<dbReference type="EMBL" id="MH937219">
    <property type="protein sequence ID" value="AYN70634.1"/>
    <property type="molecule type" value="mRNA"/>
</dbReference>
<dbReference type="GO" id="GO:0005549">
    <property type="term" value="F:odorant binding"/>
    <property type="evidence" value="ECO:0007669"/>
    <property type="project" value="InterPro"/>
</dbReference>
<sequence>MEVFKVLPIFALLSLVFAIIAADTGSNPPHYSSLRVMAEAAIEDCYEDAAESVKVQITDESFDEIVKGSRTNLSRNAKCLRYCIMRKNGLLNEDNSIDRENILQIFQIIHPQIEKDFPLDVIQKCSREMDKQADNCECAFVASSCILRELQVDGVTDI</sequence>
<dbReference type="PANTHER" id="PTHR11857">
    <property type="entry name" value="ODORANT BINDING PROTEIN-RELATED"/>
    <property type="match status" value="1"/>
</dbReference>
<keyword evidence="1 2" id="KW-0732">Signal</keyword>
<dbReference type="GO" id="GO:0005615">
    <property type="term" value="C:extracellular space"/>
    <property type="evidence" value="ECO:0007669"/>
    <property type="project" value="TreeGrafter"/>
</dbReference>
<evidence type="ECO:0000256" key="2">
    <source>
        <dbReference type="SAM" id="SignalP"/>
    </source>
</evidence>
<dbReference type="GO" id="GO:0007608">
    <property type="term" value="P:sensory perception of smell"/>
    <property type="evidence" value="ECO:0007669"/>
    <property type="project" value="TreeGrafter"/>
</dbReference>
<dbReference type="CDD" id="cd23992">
    <property type="entry name" value="PBP_GOBP"/>
    <property type="match status" value="1"/>
</dbReference>
<accession>A0A3G2LEG0</accession>
<reference evidence="3" key="1">
    <citation type="submission" date="2018-09" db="EMBL/GenBank/DDBJ databases">
        <title>Identification and expression analysis of chemosensory genes in citrus fruit fly Bactrocera minax.</title>
        <authorList>
            <person name="Lu Y."/>
            <person name="Yu T."/>
            <person name="Cheng J."/>
        </authorList>
    </citation>
    <scope>NUCLEOTIDE SEQUENCE</scope>
    <source>
        <strain evidence="3">Bmi003186</strain>
    </source>
</reference>